<comment type="similarity">
    <text evidence="2">Belongs to the IL-17 family.</text>
</comment>
<accession>Q6L5M6</accession>
<evidence type="ECO:0000313" key="7">
    <source>
        <dbReference type="Ensembl" id="ENSCINP00000014304.3"/>
    </source>
</evidence>
<dbReference type="Pfam" id="PF06083">
    <property type="entry name" value="IL17"/>
    <property type="match status" value="1"/>
</dbReference>
<dbReference type="Ensembl" id="ENSCINT00000014304.3">
    <property type="protein sequence ID" value="ENSCINP00000014304.3"/>
    <property type="gene ID" value="ENSCING00000006967.3"/>
</dbReference>
<keyword evidence="4 5" id="KW-0732">Signal</keyword>
<evidence type="ECO:0000313" key="8">
    <source>
        <dbReference type="Proteomes" id="UP000008144"/>
    </source>
</evidence>
<dbReference type="GO" id="GO:0005576">
    <property type="term" value="C:extracellular region"/>
    <property type="evidence" value="ECO:0007669"/>
    <property type="project" value="UniProtKB-SubCell"/>
</dbReference>
<evidence type="ECO:0000256" key="2">
    <source>
        <dbReference type="ARBA" id="ARBA00007236"/>
    </source>
</evidence>
<organism evidence="6">
    <name type="scientific">Ciona intestinalis</name>
    <name type="common">Transparent sea squirt</name>
    <name type="synonym">Ascidia intestinalis</name>
    <dbReference type="NCBI Taxonomy" id="7719"/>
    <lineage>
        <taxon>Eukaryota</taxon>
        <taxon>Metazoa</taxon>
        <taxon>Chordata</taxon>
        <taxon>Tunicata</taxon>
        <taxon>Ascidiacea</taxon>
        <taxon>Phlebobranchia</taxon>
        <taxon>Cionidae</taxon>
        <taxon>Ciona</taxon>
    </lineage>
</organism>
<dbReference type="InterPro" id="IPR010345">
    <property type="entry name" value="IL-17_fam"/>
</dbReference>
<dbReference type="SUPFAM" id="SSF57501">
    <property type="entry name" value="Cystine-knot cytokines"/>
    <property type="match status" value="1"/>
</dbReference>
<sequence>MTTTMQILIVLCAVAAINATPVLIKRFIEDLKCSSSVANKEICDLLKKQSAGNVTENQHGIRHKRSQSTCPVLSDEYLLTHTRQEERSLSPYVIEDDIDRLRIPMVLPRARCLCDGCIDMSSRRENFSFASVPLKQSFTVRKRNTENGPLETVTQTITVGCTCVVPRRISQ</sequence>
<dbReference type="OrthoDB" id="9896444at2759"/>
<reference evidence="7" key="4">
    <citation type="submission" date="2025-05" db="UniProtKB">
        <authorList>
            <consortium name="Ensembl"/>
        </authorList>
    </citation>
    <scope>IDENTIFICATION</scope>
</reference>
<gene>
    <name evidence="6" type="primary">IL-17-1</name>
    <name evidence="7" type="synonym">il-17-1</name>
</gene>
<evidence type="ECO:0000256" key="4">
    <source>
        <dbReference type="ARBA" id="ARBA00022729"/>
    </source>
</evidence>
<dbReference type="AlphaFoldDB" id="Q6L5M6"/>
<name>Q6L5M6_CIOIN</name>
<keyword evidence="3" id="KW-0964">Secreted</keyword>
<evidence type="ECO:0000256" key="5">
    <source>
        <dbReference type="SAM" id="SignalP"/>
    </source>
</evidence>
<protein>
    <submittedName>
        <fullName evidence="6 7">Interleukin 17-1</fullName>
    </submittedName>
</protein>
<dbReference type="Gene3D" id="2.10.90.10">
    <property type="entry name" value="Cystine-knot cytokines"/>
    <property type="match status" value="1"/>
</dbReference>
<reference evidence="6" key="2">
    <citation type="submission" date="2004-06" db="EMBL/GenBank/DDBJ databases">
        <title>Presence of IL-17 gene in Ciona intestinalis.</title>
        <authorList>
            <person name="Ram S."/>
            <person name="Sakai M."/>
        </authorList>
    </citation>
    <scope>NUCLEOTIDE SEQUENCE</scope>
</reference>
<dbReference type="RefSeq" id="NP_001123347.1">
    <property type="nucleotide sequence ID" value="NM_001129875.1"/>
</dbReference>
<dbReference type="InterPro" id="IPR029034">
    <property type="entry name" value="Cystine-knot_cytokine"/>
</dbReference>
<feature type="chain" id="PRO_5010392940" evidence="5">
    <location>
        <begin position="20"/>
        <end position="171"/>
    </location>
</feature>
<dbReference type="GeneID" id="100170007"/>
<evidence type="ECO:0000256" key="1">
    <source>
        <dbReference type="ARBA" id="ARBA00004613"/>
    </source>
</evidence>
<dbReference type="EMBL" id="AB181456">
    <property type="protein sequence ID" value="BAD22760.1"/>
    <property type="molecule type" value="Genomic_DNA"/>
</dbReference>
<evidence type="ECO:0000256" key="3">
    <source>
        <dbReference type="ARBA" id="ARBA00022525"/>
    </source>
</evidence>
<dbReference type="Proteomes" id="UP000008144">
    <property type="component" value="Chromosome 1"/>
</dbReference>
<keyword evidence="8" id="KW-1185">Reference proteome</keyword>
<accession>A0A1W2VPW1</accession>
<feature type="signal peptide" evidence="5">
    <location>
        <begin position="1"/>
        <end position="19"/>
    </location>
</feature>
<dbReference type="KEGG" id="cin:100170007"/>
<reference evidence="7" key="3">
    <citation type="journal article" date="2008" name="Genome Biol.">
        <title>Improved genome assembly and evidence-based global gene model set for the chordate Ciona intestinalis: new insight into intron and operon populations.</title>
        <authorList>
            <person name="Satou Y."/>
            <person name="Mineta K."/>
            <person name="Ogasawara M."/>
            <person name="Sasakura Y."/>
            <person name="Shoguchi E."/>
            <person name="Ueno K."/>
            <person name="Yamada L."/>
            <person name="Matsumoto J."/>
            <person name="Wasserscheid J."/>
            <person name="Dewar K."/>
            <person name="Wiley G.B."/>
            <person name="Macmil S.L."/>
            <person name="Roe B.A."/>
            <person name="Zeller R.W."/>
            <person name="Hastings K.E."/>
            <person name="Lemaire P."/>
            <person name="Lindquist E."/>
            <person name="Endo T."/>
            <person name="Hotta K."/>
            <person name="Inaba K."/>
        </authorList>
    </citation>
    <scope>NUCLEOTIDE SEQUENCE [LARGE SCALE GENOMIC DNA]</scope>
    <source>
        <strain evidence="7">wild type</strain>
    </source>
</reference>
<dbReference type="EMBL" id="EAAA01000422">
    <property type="status" value="NOT_ANNOTATED_CDS"/>
    <property type="molecule type" value="Genomic_DNA"/>
</dbReference>
<dbReference type="OMA" id="IACTCIN"/>
<evidence type="ECO:0000313" key="6">
    <source>
        <dbReference type="EMBL" id="BAD22760.1"/>
    </source>
</evidence>
<dbReference type="GO" id="GO:0005125">
    <property type="term" value="F:cytokine activity"/>
    <property type="evidence" value="ECO:0007669"/>
    <property type="project" value="InterPro"/>
</dbReference>
<proteinExistence type="inferred from homology"/>
<reference evidence="8" key="1">
    <citation type="journal article" date="2002" name="Science">
        <title>The draft genome of Ciona intestinalis: insights into chordate and vertebrate origins.</title>
        <authorList>
            <person name="Dehal P."/>
            <person name="Satou Y."/>
            <person name="Campbell R.K."/>
            <person name="Chapman J."/>
            <person name="Degnan B."/>
            <person name="De Tomaso A."/>
            <person name="Davidson B."/>
            <person name="Di Gregorio A."/>
            <person name="Gelpke M."/>
            <person name="Goodstein D.M."/>
            <person name="Harafuji N."/>
            <person name="Hastings K.E."/>
            <person name="Ho I."/>
            <person name="Hotta K."/>
            <person name="Huang W."/>
            <person name="Kawashima T."/>
            <person name="Lemaire P."/>
            <person name="Martinez D."/>
            <person name="Meinertzhagen I.A."/>
            <person name="Necula S."/>
            <person name="Nonaka M."/>
            <person name="Putnam N."/>
            <person name="Rash S."/>
            <person name="Saiga H."/>
            <person name="Satake M."/>
            <person name="Terry A."/>
            <person name="Yamada L."/>
            <person name="Wang H.G."/>
            <person name="Awazu S."/>
            <person name="Azumi K."/>
            <person name="Boore J."/>
            <person name="Branno M."/>
            <person name="Chin-Bow S."/>
            <person name="DeSantis R."/>
            <person name="Doyle S."/>
            <person name="Francino P."/>
            <person name="Keys D.N."/>
            <person name="Haga S."/>
            <person name="Hayashi H."/>
            <person name="Hino K."/>
            <person name="Imai K.S."/>
            <person name="Inaba K."/>
            <person name="Kano S."/>
            <person name="Kobayashi K."/>
            <person name="Kobayashi M."/>
            <person name="Lee B.I."/>
            <person name="Makabe K.W."/>
            <person name="Manohar C."/>
            <person name="Matassi G."/>
            <person name="Medina M."/>
            <person name="Mochizuki Y."/>
            <person name="Mount S."/>
            <person name="Morishita T."/>
            <person name="Miura S."/>
            <person name="Nakayama A."/>
            <person name="Nishizaka S."/>
            <person name="Nomoto H."/>
            <person name="Ohta F."/>
            <person name="Oishi K."/>
            <person name="Rigoutsos I."/>
            <person name="Sano M."/>
            <person name="Sasaki A."/>
            <person name="Sasakura Y."/>
            <person name="Shoguchi E."/>
            <person name="Shin-i T."/>
            <person name="Spagnuolo A."/>
            <person name="Stainier D."/>
            <person name="Suzuki M.M."/>
            <person name="Tassy O."/>
            <person name="Takatori N."/>
            <person name="Tokuoka M."/>
            <person name="Yagi K."/>
            <person name="Yoshizaki F."/>
            <person name="Wada S."/>
            <person name="Zhang C."/>
            <person name="Hyatt P.D."/>
            <person name="Larimer F."/>
            <person name="Detter C."/>
            <person name="Doggett N."/>
            <person name="Glavina T."/>
            <person name="Hawkins T."/>
            <person name="Richardson P."/>
            <person name="Lucas S."/>
            <person name="Kohara Y."/>
            <person name="Levine M."/>
            <person name="Satoh N."/>
            <person name="Rokhsar D.S."/>
        </authorList>
    </citation>
    <scope>NUCLEOTIDE SEQUENCE [LARGE SCALE GENOMIC DNA]</scope>
</reference>
<dbReference type="GeneTree" id="ENSGT00940000166375"/>
<comment type="subcellular location">
    <subcellularLocation>
        <location evidence="1">Secreted</location>
    </subcellularLocation>
</comment>
<dbReference type="HOGENOM" id="CLU_1562328_0_0_1"/>
<dbReference type="CTD" id="100170007"/>